<dbReference type="Gene3D" id="3.60.40.10">
    <property type="entry name" value="PPM-type phosphatase domain"/>
    <property type="match status" value="1"/>
</dbReference>
<dbReference type="SMART" id="SM00331">
    <property type="entry name" value="PP2C_SIG"/>
    <property type="match status" value="1"/>
</dbReference>
<sequence>MRLFGKSDIGRRRSSNQDDYAFGRLGSSAVWAAVCDGMGGANGGNVASAMAVREISRHIESDYREGCKPNSIKTLLQSAVYTANAEIYEEARKNEALAGMGTTVVAAVVADKLACIAHVGDSRAYLIHEDAICQITRDHSVVQEMVEAGQITQEEARAHPNKNVITRALGIVPEIAIDYSEVTLQRGDALILCTDGLSNQMEADEIKNIVKAGVEDACARLVTQANARGGPDNITVVLLSDR</sequence>
<organism evidence="2 3">
    <name type="scientific">Solibaculum intestinale</name>
    <dbReference type="NCBI Taxonomy" id="3133165"/>
    <lineage>
        <taxon>Bacteria</taxon>
        <taxon>Bacillati</taxon>
        <taxon>Bacillota</taxon>
        <taxon>Clostridia</taxon>
        <taxon>Eubacteriales</taxon>
        <taxon>Oscillospiraceae</taxon>
        <taxon>Solibaculum</taxon>
    </lineage>
</organism>
<name>A0ABV1DWX6_9FIRM</name>
<gene>
    <name evidence="2" type="ORF">WMO26_01800</name>
</gene>
<protein>
    <submittedName>
        <fullName evidence="2">Stp1/IreP family PP2C-type Ser/Thr phosphatase</fullName>
    </submittedName>
</protein>
<reference evidence="2 3" key="1">
    <citation type="submission" date="2024-03" db="EMBL/GenBank/DDBJ databases">
        <title>Human intestinal bacterial collection.</title>
        <authorList>
            <person name="Pauvert C."/>
            <person name="Hitch T.C.A."/>
            <person name="Clavel T."/>
        </authorList>
    </citation>
    <scope>NUCLEOTIDE SEQUENCE [LARGE SCALE GENOMIC DNA]</scope>
    <source>
        <strain evidence="2 3">CLA-JM-H44</strain>
    </source>
</reference>
<dbReference type="EMBL" id="JBBMFD010000001">
    <property type="protein sequence ID" value="MEQ2439557.1"/>
    <property type="molecule type" value="Genomic_DNA"/>
</dbReference>
<keyword evidence="3" id="KW-1185">Reference proteome</keyword>
<dbReference type="SUPFAM" id="SSF81606">
    <property type="entry name" value="PP2C-like"/>
    <property type="match status" value="1"/>
</dbReference>
<comment type="caution">
    <text evidence="2">The sequence shown here is derived from an EMBL/GenBank/DDBJ whole genome shotgun (WGS) entry which is preliminary data.</text>
</comment>
<dbReference type="InterPro" id="IPR036457">
    <property type="entry name" value="PPM-type-like_dom_sf"/>
</dbReference>
<proteinExistence type="predicted"/>
<dbReference type="PANTHER" id="PTHR47992">
    <property type="entry name" value="PROTEIN PHOSPHATASE"/>
    <property type="match status" value="1"/>
</dbReference>
<evidence type="ECO:0000313" key="2">
    <source>
        <dbReference type="EMBL" id="MEQ2439557.1"/>
    </source>
</evidence>
<dbReference type="PROSITE" id="PS51746">
    <property type="entry name" value="PPM_2"/>
    <property type="match status" value="1"/>
</dbReference>
<dbReference type="SMART" id="SM00332">
    <property type="entry name" value="PP2Cc"/>
    <property type="match status" value="1"/>
</dbReference>
<evidence type="ECO:0000313" key="3">
    <source>
        <dbReference type="Proteomes" id="UP001489509"/>
    </source>
</evidence>
<dbReference type="InterPro" id="IPR015655">
    <property type="entry name" value="PP2C"/>
</dbReference>
<dbReference type="NCBIfam" id="NF033484">
    <property type="entry name" value="Stp1_PP2C_phos"/>
    <property type="match status" value="1"/>
</dbReference>
<dbReference type="CDD" id="cd00143">
    <property type="entry name" value="PP2Cc"/>
    <property type="match status" value="1"/>
</dbReference>
<evidence type="ECO:0000259" key="1">
    <source>
        <dbReference type="PROSITE" id="PS51746"/>
    </source>
</evidence>
<feature type="domain" description="PPM-type phosphatase" evidence="1">
    <location>
        <begin position="3"/>
        <end position="241"/>
    </location>
</feature>
<dbReference type="Pfam" id="PF13672">
    <property type="entry name" value="PP2C_2"/>
    <property type="match status" value="1"/>
</dbReference>
<dbReference type="InterPro" id="IPR001932">
    <property type="entry name" value="PPM-type_phosphatase-like_dom"/>
</dbReference>
<accession>A0ABV1DWX6</accession>
<dbReference type="Proteomes" id="UP001489509">
    <property type="component" value="Unassembled WGS sequence"/>
</dbReference>
<dbReference type="RefSeq" id="WP_349217815.1">
    <property type="nucleotide sequence ID" value="NZ_JBBMFD010000001.1"/>
</dbReference>